<protein>
    <submittedName>
        <fullName evidence="2">AAA family ATPase</fullName>
    </submittedName>
</protein>
<dbReference type="CDD" id="cd00267">
    <property type="entry name" value="ABC_ATPase"/>
    <property type="match status" value="1"/>
</dbReference>
<sequence length="657" mass="75990">MIVGVFLRHYKCYKNLHFIPFLTNHNKSNLNLIIGKNGTGKTSILEILDVYFNKKSFHLSHDEKRLDAYIAPIICVKKSFLENIKLNYGGSRTELEDIVNTISDALWDLKAPSGSRQQLQFQEVRDNFHSDFSKETHYLLVDGVNVDGDLKFGPFEELHKILHEISDKKKLLAFSNALRSCYNYIYIPVETNINDYLRLENTSLQYLIGEDIKSKIDNVFDKQVTYEGSIKKIIDIINENLNSYVTSVESTIQKIDKEYSFKTDPNVKRKVTSKDLRGRVIEEFFRNRTLKNKDTKIYSLSSGQRKKALIDIIYSLVAENSDLSNDSNIVLGIDEPEASLDVTNCFEQFEKIEKISQHNIQTFVTTHWYGALPILNDATIYHSKEDDRKIPEISCFSSGNLFDNHDANRVDDIFFKSIYDLSSSILSSLRNGTKDWIIVEGFSDKLYLQSYFDVKHVKFLSIGGIDRLISLVDFLSIPLRNKTETEHTKNKIVFLSDNDLEYKPSSTKTSSTLFFKRYVFKNGEVKIIDYSENKHGEVITVEDVLDSKRMWKALNSLKEDNEDLKSILVNFNLDEDFCISKFGGDYSFLESNKKGKEKVDAFKKLIEILKPLKTRLAIKYNELPNENVPEWISELKKLLKPEPKLTLRPIKRSKNQK</sequence>
<dbReference type="PANTHER" id="PTHR32182">
    <property type="entry name" value="DNA REPLICATION AND REPAIR PROTEIN RECF"/>
    <property type="match status" value="1"/>
</dbReference>
<dbReference type="EMBL" id="JBBYHU010000052">
    <property type="protein sequence ID" value="MEL1242556.1"/>
    <property type="molecule type" value="Genomic_DNA"/>
</dbReference>
<feature type="domain" description="Endonuclease GajA/Old nuclease/RecF-like AAA" evidence="1">
    <location>
        <begin position="2"/>
        <end position="367"/>
    </location>
</feature>
<dbReference type="InterPro" id="IPR027417">
    <property type="entry name" value="P-loop_NTPase"/>
</dbReference>
<name>A0ABU9HQX0_9FLAO</name>
<proteinExistence type="predicted"/>
<dbReference type="Proteomes" id="UP001398556">
    <property type="component" value="Unassembled WGS sequence"/>
</dbReference>
<reference evidence="2 3" key="1">
    <citation type="submission" date="2024-04" db="EMBL/GenBank/DDBJ databases">
        <title>Flavobacterium sp. DGU99 16S ribosomal RNA gene Genome sequencing and assembly.</title>
        <authorList>
            <person name="Park S."/>
        </authorList>
    </citation>
    <scope>NUCLEOTIDE SEQUENCE [LARGE SCALE GENOMIC DNA]</scope>
    <source>
        <strain evidence="2 3">DGU99</strain>
    </source>
</reference>
<evidence type="ECO:0000259" key="1">
    <source>
        <dbReference type="Pfam" id="PF13175"/>
    </source>
</evidence>
<evidence type="ECO:0000313" key="2">
    <source>
        <dbReference type="EMBL" id="MEL1242556.1"/>
    </source>
</evidence>
<dbReference type="InterPro" id="IPR041685">
    <property type="entry name" value="AAA_GajA/Old/RecF-like"/>
</dbReference>
<gene>
    <name evidence="2" type="ORF">AAEO59_15975</name>
</gene>
<dbReference type="SUPFAM" id="SSF52540">
    <property type="entry name" value="P-loop containing nucleoside triphosphate hydrolases"/>
    <property type="match status" value="1"/>
</dbReference>
<evidence type="ECO:0000313" key="3">
    <source>
        <dbReference type="Proteomes" id="UP001398556"/>
    </source>
</evidence>
<organism evidence="2 3">
    <name type="scientific">Flavobacterium flavipallidum</name>
    <dbReference type="NCBI Taxonomy" id="3139140"/>
    <lineage>
        <taxon>Bacteria</taxon>
        <taxon>Pseudomonadati</taxon>
        <taxon>Bacteroidota</taxon>
        <taxon>Flavobacteriia</taxon>
        <taxon>Flavobacteriales</taxon>
        <taxon>Flavobacteriaceae</taxon>
        <taxon>Flavobacterium</taxon>
    </lineage>
</organism>
<accession>A0ABU9HQX0</accession>
<dbReference type="RefSeq" id="WP_341701748.1">
    <property type="nucleotide sequence ID" value="NZ_JBBYHU010000052.1"/>
</dbReference>
<comment type="caution">
    <text evidence="2">The sequence shown here is derived from an EMBL/GenBank/DDBJ whole genome shotgun (WGS) entry which is preliminary data.</text>
</comment>
<dbReference type="Gene3D" id="3.40.50.300">
    <property type="entry name" value="P-loop containing nucleotide triphosphate hydrolases"/>
    <property type="match status" value="1"/>
</dbReference>
<keyword evidence="3" id="KW-1185">Reference proteome</keyword>
<dbReference type="Pfam" id="PF13175">
    <property type="entry name" value="AAA_15"/>
    <property type="match status" value="1"/>
</dbReference>
<dbReference type="PANTHER" id="PTHR32182:SF22">
    <property type="entry name" value="ATP-DEPENDENT ENDONUCLEASE, OLD FAMILY-RELATED"/>
    <property type="match status" value="1"/>
</dbReference>